<dbReference type="GO" id="GO:0005886">
    <property type="term" value="C:plasma membrane"/>
    <property type="evidence" value="ECO:0007669"/>
    <property type="project" value="UniProtKB-SubCell"/>
</dbReference>
<reference evidence="11 12" key="1">
    <citation type="submission" date="2020-06" db="EMBL/GenBank/DDBJ databases">
        <authorList>
            <person name="Li R."/>
            <person name="Bekaert M."/>
        </authorList>
    </citation>
    <scope>NUCLEOTIDE SEQUENCE [LARGE SCALE GENOMIC DNA]</scope>
    <source>
        <strain evidence="12">wild</strain>
    </source>
</reference>
<evidence type="ECO:0000256" key="1">
    <source>
        <dbReference type="ARBA" id="ARBA00004651"/>
    </source>
</evidence>
<keyword evidence="9" id="KW-0325">Glycoprotein</keyword>
<dbReference type="PRINTS" id="PR01609">
    <property type="entry name" value="CD36FAMILY"/>
</dbReference>
<comment type="subcellular location">
    <subcellularLocation>
        <location evidence="1">Cell membrane</location>
        <topology evidence="1">Multi-pass membrane protein</topology>
    </subcellularLocation>
</comment>
<evidence type="ECO:0000313" key="12">
    <source>
        <dbReference type="Proteomes" id="UP000507470"/>
    </source>
</evidence>
<dbReference type="PANTHER" id="PTHR11923">
    <property type="entry name" value="SCAVENGER RECEPTOR CLASS B TYPE-1 SR-B1"/>
    <property type="match status" value="1"/>
</dbReference>
<dbReference type="InterPro" id="IPR002159">
    <property type="entry name" value="CD36_fam"/>
</dbReference>
<dbReference type="GO" id="GO:0005044">
    <property type="term" value="F:scavenger receptor activity"/>
    <property type="evidence" value="ECO:0007669"/>
    <property type="project" value="TreeGrafter"/>
</dbReference>
<dbReference type="EMBL" id="CACVKT020003209">
    <property type="protein sequence ID" value="CAC5382364.1"/>
    <property type="molecule type" value="Genomic_DNA"/>
</dbReference>
<dbReference type="GO" id="GO:0005737">
    <property type="term" value="C:cytoplasm"/>
    <property type="evidence" value="ECO:0007669"/>
    <property type="project" value="TreeGrafter"/>
</dbReference>
<gene>
    <name evidence="11" type="ORF">MCOR_18204</name>
</gene>
<feature type="transmembrane region" description="Helical" evidence="10">
    <location>
        <begin position="12"/>
        <end position="35"/>
    </location>
</feature>
<dbReference type="Pfam" id="PF01130">
    <property type="entry name" value="CD36"/>
    <property type="match status" value="1"/>
</dbReference>
<keyword evidence="8" id="KW-0675">Receptor</keyword>
<keyword evidence="7" id="KW-1015">Disulfide bond</keyword>
<dbReference type="Proteomes" id="UP000507470">
    <property type="component" value="Unassembled WGS sequence"/>
</dbReference>
<keyword evidence="6 10" id="KW-0472">Membrane</keyword>
<evidence type="ECO:0000256" key="7">
    <source>
        <dbReference type="ARBA" id="ARBA00023157"/>
    </source>
</evidence>
<keyword evidence="3" id="KW-1003">Cell membrane</keyword>
<dbReference type="OrthoDB" id="18585at2759"/>
<dbReference type="PANTHER" id="PTHR11923:SF51">
    <property type="entry name" value="LYSOSOME MEMBRANE PROTEIN 2"/>
    <property type="match status" value="1"/>
</dbReference>
<name>A0A6J8BHK6_MYTCO</name>
<sequence>MCSSKSIKCSIIFAVFGAVFIILGGVLIPVFHNFIKKEIKEQIPLKEGSASFKAWKAPPVPIYFQIWVFDLLNPLEVVQNGAKPALRQKGPYTFREHRQKGNITWNNKDGTISYREKRSFNFEREKSAGPQTDTFTTVNLPMITVVELIRREFGLIQELVEFILALANDNELFLTLSIKDILWGYEDNLLKKVVDFAKLIGHPIDLDDHFGLFYNQNGSDDGLYSIYSGVKGTENFAFIKTWNNMSTLPYWTTETCNVINGSDGTLFPPFVKKDDRKYLFSTDICRSIYATFDSDQTVRDIDLLRFTVPPRVFLDHLHNPDNEGFCTPHGVCLPSGLLNVSSCKQGAPVVMSLPHFLYADPVVQDAVYGLNPNKIEHQTILDIEPNTGVVMNAQKKLQVNAYIRNVSHITQTLQINDHIVYPVLWLNESAEIDDKSAKDFKSAVQTPVHITQAVQYGLIVLGVLFIIGAAFWFVKVKTSQTKEDELVTVVDDNRDTAHLVVQ</sequence>
<proteinExistence type="inferred from homology"/>
<evidence type="ECO:0000313" key="11">
    <source>
        <dbReference type="EMBL" id="CAC5382364.1"/>
    </source>
</evidence>
<evidence type="ECO:0000256" key="9">
    <source>
        <dbReference type="ARBA" id="ARBA00023180"/>
    </source>
</evidence>
<keyword evidence="12" id="KW-1185">Reference proteome</keyword>
<accession>A0A6J8BHK6</accession>
<dbReference type="PRINTS" id="PR01610">
    <property type="entry name" value="CD36ANTIGEN"/>
</dbReference>
<organism evidence="11 12">
    <name type="scientific">Mytilus coruscus</name>
    <name type="common">Sea mussel</name>
    <dbReference type="NCBI Taxonomy" id="42192"/>
    <lineage>
        <taxon>Eukaryota</taxon>
        <taxon>Metazoa</taxon>
        <taxon>Spiralia</taxon>
        <taxon>Lophotrochozoa</taxon>
        <taxon>Mollusca</taxon>
        <taxon>Bivalvia</taxon>
        <taxon>Autobranchia</taxon>
        <taxon>Pteriomorphia</taxon>
        <taxon>Mytilida</taxon>
        <taxon>Mytiloidea</taxon>
        <taxon>Mytilidae</taxon>
        <taxon>Mytilinae</taxon>
        <taxon>Mytilus</taxon>
    </lineage>
</organism>
<evidence type="ECO:0000256" key="3">
    <source>
        <dbReference type="ARBA" id="ARBA00022475"/>
    </source>
</evidence>
<evidence type="ECO:0000256" key="10">
    <source>
        <dbReference type="SAM" id="Phobius"/>
    </source>
</evidence>
<evidence type="ECO:0000256" key="2">
    <source>
        <dbReference type="ARBA" id="ARBA00010532"/>
    </source>
</evidence>
<evidence type="ECO:0000256" key="4">
    <source>
        <dbReference type="ARBA" id="ARBA00022692"/>
    </source>
</evidence>
<protein>
    <submittedName>
        <fullName evidence="11">SCARB2</fullName>
    </submittedName>
</protein>
<dbReference type="InterPro" id="IPR005428">
    <property type="entry name" value="CD36/SCARB1/SNMP1"/>
</dbReference>
<keyword evidence="5 10" id="KW-1133">Transmembrane helix</keyword>
<dbReference type="AlphaFoldDB" id="A0A6J8BHK6"/>
<feature type="transmembrane region" description="Helical" evidence="10">
    <location>
        <begin position="453"/>
        <end position="474"/>
    </location>
</feature>
<keyword evidence="4 10" id="KW-0812">Transmembrane</keyword>
<evidence type="ECO:0000256" key="8">
    <source>
        <dbReference type="ARBA" id="ARBA00023170"/>
    </source>
</evidence>
<evidence type="ECO:0000256" key="6">
    <source>
        <dbReference type="ARBA" id="ARBA00023136"/>
    </source>
</evidence>
<comment type="similarity">
    <text evidence="2">Belongs to the CD36 family.</text>
</comment>
<evidence type="ECO:0000256" key="5">
    <source>
        <dbReference type="ARBA" id="ARBA00022989"/>
    </source>
</evidence>